<keyword evidence="9 16" id="KW-1133">Transmembrane helix</keyword>
<evidence type="ECO:0000256" key="9">
    <source>
        <dbReference type="ARBA" id="ARBA00022989"/>
    </source>
</evidence>
<dbReference type="GO" id="GO:0046872">
    <property type="term" value="F:metal ion binding"/>
    <property type="evidence" value="ECO:0007669"/>
    <property type="project" value="UniProtKB-UniRule"/>
</dbReference>
<evidence type="ECO:0000256" key="4">
    <source>
        <dbReference type="ARBA" id="ARBA00010031"/>
    </source>
</evidence>
<organism evidence="19 20">
    <name type="scientific">Fusarium equiseti</name>
    <name type="common">Fusarium scirpi</name>
    <dbReference type="NCBI Taxonomy" id="61235"/>
    <lineage>
        <taxon>Eukaryota</taxon>
        <taxon>Fungi</taxon>
        <taxon>Dikarya</taxon>
        <taxon>Ascomycota</taxon>
        <taxon>Pezizomycotina</taxon>
        <taxon>Sordariomycetes</taxon>
        <taxon>Hypocreomycetidae</taxon>
        <taxon>Hypocreales</taxon>
        <taxon>Nectriaceae</taxon>
        <taxon>Fusarium</taxon>
        <taxon>Fusarium incarnatum-equiseti species complex</taxon>
    </lineage>
</organism>
<keyword evidence="8 17" id="KW-0732">Signal</keyword>
<dbReference type="GO" id="GO:0098552">
    <property type="term" value="C:side of membrane"/>
    <property type="evidence" value="ECO:0007669"/>
    <property type="project" value="UniProtKB-KW"/>
</dbReference>
<feature type="region of interest" description="Disordered" evidence="15">
    <location>
        <begin position="384"/>
        <end position="411"/>
    </location>
</feature>
<comment type="similarity">
    <text evidence="13">Belongs to the SAT4 family.</text>
</comment>
<dbReference type="SMART" id="SM00747">
    <property type="entry name" value="CFEM"/>
    <property type="match status" value="1"/>
</dbReference>
<evidence type="ECO:0000256" key="8">
    <source>
        <dbReference type="ARBA" id="ARBA00022729"/>
    </source>
</evidence>
<name>A0A8J2IVZ1_FUSEQ</name>
<feature type="transmembrane region" description="Helical" evidence="16">
    <location>
        <begin position="293"/>
        <end position="315"/>
    </location>
</feature>
<feature type="domain" description="CFEM" evidence="18">
    <location>
        <begin position="4"/>
        <end position="113"/>
    </location>
</feature>
<comment type="caution">
    <text evidence="14">Lacks conserved residue(s) required for the propagation of feature annotation.</text>
</comment>
<dbReference type="PANTHER" id="PTHR33048:SF143">
    <property type="entry name" value="EXTRACELLULAR MEMBRANE PROTEIN CFEM DOMAIN-CONTAINING PROTEIN-RELATED"/>
    <property type="match status" value="1"/>
</dbReference>
<evidence type="ECO:0000256" key="2">
    <source>
        <dbReference type="ARBA" id="ARBA00004589"/>
    </source>
</evidence>
<evidence type="ECO:0000256" key="15">
    <source>
        <dbReference type="SAM" id="MobiDB-lite"/>
    </source>
</evidence>
<evidence type="ECO:0000256" key="16">
    <source>
        <dbReference type="SAM" id="Phobius"/>
    </source>
</evidence>
<dbReference type="EMBL" id="CAJSTJ010000183">
    <property type="protein sequence ID" value="CAG7565398.1"/>
    <property type="molecule type" value="Genomic_DNA"/>
</dbReference>
<gene>
    <name evidence="19" type="ORF">FEQUK3_LOCUS11105</name>
</gene>
<sequence>MRLLSLILIWTWLAGRAHCVDSTALLTQLPACASPCLVELMTKSTCGVDIPCLCADPLLKTDVMGCVKSNCEPIQMLTTMNVTSTACEYPVRDKHHSINIMITSIITISGVLVGLRFYDKLVYKSGLHLDDYLIFGCLLLAIANSTVVIYGLSEHGLGQDIWLFGPGTITTYLKYLYVGQALYATETFTIKICVLSFYLRIFPGNTTRMIIWSTIGVSVICMIVFDILAIAQCRPISYFWQGWDGLHEGQCIGVNPLAWAIAAIGIILDLWMLGIPLSEVMFLQMNWRRKVAVSLMFIVGTFVTVVSVIRLRYLVEFGKSTNPTCKLLFLSCLALAALTSTTGDGYDTCYWSAIEVNVGIWCACMPNIRMLLINAFPRLGSSARSRPSNALSGSSGERYKGSSSHTARSQNNNKFYQSRPAQMQNGEALSSTVDLVEMITYTKHEKSLV</sequence>
<feature type="binding site" description="axial binding residue" evidence="14">
    <location>
        <position position="49"/>
    </location>
    <ligand>
        <name>heme</name>
        <dbReference type="ChEBI" id="CHEBI:30413"/>
    </ligand>
    <ligandPart>
        <name>Fe</name>
        <dbReference type="ChEBI" id="CHEBI:18248"/>
    </ligandPart>
</feature>
<feature type="signal peptide" evidence="17">
    <location>
        <begin position="1"/>
        <end position="19"/>
    </location>
</feature>
<evidence type="ECO:0000313" key="20">
    <source>
        <dbReference type="Proteomes" id="UP000693738"/>
    </source>
</evidence>
<dbReference type="Proteomes" id="UP000693738">
    <property type="component" value="Unassembled WGS sequence"/>
</dbReference>
<keyword evidence="10 16" id="KW-0472">Membrane</keyword>
<feature type="transmembrane region" description="Helical" evidence="16">
    <location>
        <begin position="252"/>
        <end position="273"/>
    </location>
</feature>
<keyword evidence="7 16" id="KW-0812">Transmembrane</keyword>
<feature type="chain" id="PRO_5035295315" description="CFEM domain-containing protein" evidence="17">
    <location>
        <begin position="20"/>
        <end position="449"/>
    </location>
</feature>
<keyword evidence="14" id="KW-0479">Metal-binding</keyword>
<dbReference type="InterPro" id="IPR049326">
    <property type="entry name" value="Rhodopsin_dom_fungi"/>
</dbReference>
<evidence type="ECO:0000256" key="6">
    <source>
        <dbReference type="ARBA" id="ARBA00022622"/>
    </source>
</evidence>
<accession>A0A8J2IVZ1</accession>
<evidence type="ECO:0000256" key="7">
    <source>
        <dbReference type="ARBA" id="ARBA00022692"/>
    </source>
</evidence>
<evidence type="ECO:0000256" key="11">
    <source>
        <dbReference type="ARBA" id="ARBA00023157"/>
    </source>
</evidence>
<protein>
    <recommendedName>
        <fullName evidence="18">CFEM domain-containing protein</fullName>
    </recommendedName>
</protein>
<evidence type="ECO:0000256" key="3">
    <source>
        <dbReference type="ARBA" id="ARBA00004613"/>
    </source>
</evidence>
<evidence type="ECO:0000256" key="12">
    <source>
        <dbReference type="ARBA" id="ARBA00023288"/>
    </source>
</evidence>
<comment type="caution">
    <text evidence="19">The sequence shown here is derived from an EMBL/GenBank/DDBJ whole genome shotgun (WGS) entry which is preliminary data.</text>
</comment>
<evidence type="ECO:0000256" key="5">
    <source>
        <dbReference type="ARBA" id="ARBA00022525"/>
    </source>
</evidence>
<feature type="disulfide bond" evidence="14">
    <location>
        <begin position="54"/>
        <end position="87"/>
    </location>
</feature>
<dbReference type="InterPro" id="IPR052337">
    <property type="entry name" value="SAT4-like"/>
</dbReference>
<feature type="transmembrane region" description="Helical" evidence="16">
    <location>
        <begin position="130"/>
        <end position="152"/>
    </location>
</feature>
<dbReference type="PROSITE" id="PS52012">
    <property type="entry name" value="CFEM"/>
    <property type="match status" value="1"/>
</dbReference>
<evidence type="ECO:0000256" key="1">
    <source>
        <dbReference type="ARBA" id="ARBA00004141"/>
    </source>
</evidence>
<proteinExistence type="inferred from homology"/>
<comment type="subcellular location">
    <subcellularLocation>
        <location evidence="2">Membrane</location>
        <topology evidence="2">Lipid-anchor</topology>
        <topology evidence="2">GPI-anchor</topology>
    </subcellularLocation>
    <subcellularLocation>
        <location evidence="1">Membrane</location>
        <topology evidence="1">Multi-pass membrane protein</topology>
    </subcellularLocation>
    <subcellularLocation>
        <location evidence="3">Secreted</location>
    </subcellularLocation>
</comment>
<feature type="transmembrane region" description="Helical" evidence="16">
    <location>
        <begin position="98"/>
        <end position="118"/>
    </location>
</feature>
<reference evidence="19" key="1">
    <citation type="submission" date="2021-05" db="EMBL/GenBank/DDBJ databases">
        <authorList>
            <person name="Khan N."/>
        </authorList>
    </citation>
    <scope>NUCLEOTIDE SEQUENCE</scope>
</reference>
<evidence type="ECO:0000259" key="18">
    <source>
        <dbReference type="PROSITE" id="PS52012"/>
    </source>
</evidence>
<evidence type="ECO:0000256" key="17">
    <source>
        <dbReference type="SAM" id="SignalP"/>
    </source>
</evidence>
<dbReference type="PANTHER" id="PTHR33048">
    <property type="entry name" value="PTH11-LIKE INTEGRAL MEMBRANE PROTEIN (AFU_ORTHOLOGUE AFUA_5G11245)"/>
    <property type="match status" value="1"/>
</dbReference>
<dbReference type="GO" id="GO:0005576">
    <property type="term" value="C:extracellular region"/>
    <property type="evidence" value="ECO:0007669"/>
    <property type="project" value="UniProtKB-SubCell"/>
</dbReference>
<feature type="transmembrane region" description="Helical" evidence="16">
    <location>
        <begin position="209"/>
        <end position="231"/>
    </location>
</feature>
<keyword evidence="6" id="KW-0336">GPI-anchor</keyword>
<keyword evidence="14" id="KW-0349">Heme</keyword>
<dbReference type="Pfam" id="PF20684">
    <property type="entry name" value="Fung_rhodopsin"/>
    <property type="match status" value="1"/>
</dbReference>
<evidence type="ECO:0000256" key="10">
    <source>
        <dbReference type="ARBA" id="ARBA00023136"/>
    </source>
</evidence>
<dbReference type="InterPro" id="IPR008427">
    <property type="entry name" value="Extracellular_membr_CFEM_dom"/>
</dbReference>
<evidence type="ECO:0000256" key="13">
    <source>
        <dbReference type="ARBA" id="ARBA00038359"/>
    </source>
</evidence>
<dbReference type="Pfam" id="PF05730">
    <property type="entry name" value="CFEM"/>
    <property type="match status" value="1"/>
</dbReference>
<keyword evidence="11 14" id="KW-1015">Disulfide bond</keyword>
<keyword evidence="12" id="KW-0449">Lipoprotein</keyword>
<evidence type="ECO:0000256" key="14">
    <source>
        <dbReference type="PROSITE-ProRule" id="PRU01356"/>
    </source>
</evidence>
<evidence type="ECO:0000313" key="19">
    <source>
        <dbReference type="EMBL" id="CAG7565398.1"/>
    </source>
</evidence>
<keyword evidence="14" id="KW-0408">Iron</keyword>
<dbReference type="AlphaFoldDB" id="A0A8J2IVZ1"/>
<comment type="similarity">
    <text evidence="4">Belongs to the RBT5 family.</text>
</comment>
<keyword evidence="6" id="KW-0325">Glycoprotein</keyword>
<keyword evidence="5" id="KW-0964">Secreted</keyword>